<accession>A0A174PWS1</accession>
<gene>
    <name evidence="1" type="ORF">ERS852494_02714</name>
</gene>
<evidence type="ECO:0000313" key="2">
    <source>
        <dbReference type="Proteomes" id="UP000095657"/>
    </source>
</evidence>
<name>A0A174PWS1_9BACE</name>
<sequence>MRLNFTIRDCADSNRPKVHDYVAMLRRILTQYPHAEFVFQFAPDGILSFYGEFLPDIKGIAAEMCWCVIDCDTDGYIQTGTACHTMIGVEITCRQTRTGW</sequence>
<organism evidence="1 2">
    <name type="scientific">Bacteroides caccae</name>
    <dbReference type="NCBI Taxonomy" id="47678"/>
    <lineage>
        <taxon>Bacteria</taxon>
        <taxon>Pseudomonadati</taxon>
        <taxon>Bacteroidota</taxon>
        <taxon>Bacteroidia</taxon>
        <taxon>Bacteroidales</taxon>
        <taxon>Bacteroidaceae</taxon>
        <taxon>Bacteroides</taxon>
    </lineage>
</organism>
<evidence type="ECO:0000313" key="1">
    <source>
        <dbReference type="EMBL" id="CUP64076.1"/>
    </source>
</evidence>
<dbReference type="Proteomes" id="UP000095657">
    <property type="component" value="Unassembled WGS sequence"/>
</dbReference>
<reference evidence="1 2" key="1">
    <citation type="submission" date="2015-09" db="EMBL/GenBank/DDBJ databases">
        <authorList>
            <consortium name="Pathogen Informatics"/>
        </authorList>
    </citation>
    <scope>NUCLEOTIDE SEQUENCE [LARGE SCALE GENOMIC DNA]</scope>
    <source>
        <strain evidence="1 2">2789STDY5834880</strain>
    </source>
</reference>
<proteinExistence type="predicted"/>
<dbReference type="AlphaFoldDB" id="A0A174PWS1"/>
<dbReference type="EMBL" id="CZAI01000006">
    <property type="protein sequence ID" value="CUP64076.1"/>
    <property type="molecule type" value="Genomic_DNA"/>
</dbReference>
<dbReference type="STRING" id="47678.ERS852494_02714"/>
<protein>
    <submittedName>
        <fullName evidence="1">Uncharacterized protein</fullName>
    </submittedName>
</protein>